<feature type="compositionally biased region" description="Pro residues" evidence="1">
    <location>
        <begin position="587"/>
        <end position="596"/>
    </location>
</feature>
<feature type="region of interest" description="Disordered" evidence="1">
    <location>
        <begin position="2542"/>
        <end position="2561"/>
    </location>
</feature>
<dbReference type="PANTHER" id="PTHR12205">
    <property type="entry name" value="CENTROMERE/KINETOCHORE PROTEIN ZW10"/>
    <property type="match status" value="1"/>
</dbReference>
<feature type="compositionally biased region" description="Pro residues" evidence="1">
    <location>
        <begin position="797"/>
        <end position="816"/>
    </location>
</feature>
<feature type="compositionally biased region" description="Low complexity" evidence="1">
    <location>
        <begin position="780"/>
        <end position="791"/>
    </location>
</feature>
<dbReference type="InterPro" id="IPR055148">
    <property type="entry name" value="ZW10_C_2"/>
</dbReference>
<feature type="compositionally biased region" description="Low complexity" evidence="1">
    <location>
        <begin position="951"/>
        <end position="965"/>
    </location>
</feature>
<protein>
    <submittedName>
        <fullName evidence="3">SPOSA6832_04264-mRNA-1:cds</fullName>
    </submittedName>
</protein>
<dbReference type="GO" id="GO:0006888">
    <property type="term" value="P:endoplasmic reticulum to Golgi vesicle-mediated transport"/>
    <property type="evidence" value="ECO:0007669"/>
    <property type="project" value="TreeGrafter"/>
</dbReference>
<feature type="compositionally biased region" description="Acidic residues" evidence="1">
    <location>
        <begin position="719"/>
        <end position="730"/>
    </location>
</feature>
<dbReference type="GO" id="GO:0007094">
    <property type="term" value="P:mitotic spindle assembly checkpoint signaling"/>
    <property type="evidence" value="ECO:0007669"/>
    <property type="project" value="TreeGrafter"/>
</dbReference>
<reference evidence="4" key="1">
    <citation type="submission" date="2015-02" db="EMBL/GenBank/DDBJ databases">
        <authorList>
            <person name="Gon?alves P."/>
        </authorList>
    </citation>
    <scope>NUCLEOTIDE SEQUENCE [LARGE SCALE GENOMIC DNA]</scope>
</reference>
<feature type="region of interest" description="Disordered" evidence="1">
    <location>
        <begin position="767"/>
        <end position="1396"/>
    </location>
</feature>
<feature type="compositionally biased region" description="Pro residues" evidence="1">
    <location>
        <begin position="825"/>
        <end position="881"/>
    </location>
</feature>
<feature type="compositionally biased region" description="Basic and acidic residues" evidence="1">
    <location>
        <begin position="1448"/>
        <end position="1458"/>
    </location>
</feature>
<feature type="region of interest" description="Disordered" evidence="1">
    <location>
        <begin position="1977"/>
        <end position="2530"/>
    </location>
</feature>
<feature type="compositionally biased region" description="Basic and acidic residues" evidence="1">
    <location>
        <begin position="2325"/>
        <end position="2334"/>
    </location>
</feature>
<feature type="compositionally biased region" description="Low complexity" evidence="1">
    <location>
        <begin position="2018"/>
        <end position="2034"/>
    </location>
</feature>
<keyword evidence="4" id="KW-1185">Reference proteome</keyword>
<feature type="compositionally biased region" description="Low complexity" evidence="1">
    <location>
        <begin position="1022"/>
        <end position="1032"/>
    </location>
</feature>
<feature type="region of interest" description="Disordered" evidence="1">
    <location>
        <begin position="696"/>
        <end position="730"/>
    </location>
</feature>
<feature type="compositionally biased region" description="Low complexity" evidence="1">
    <location>
        <begin position="2108"/>
        <end position="2124"/>
    </location>
</feature>
<dbReference type="GO" id="GO:1990423">
    <property type="term" value="C:RZZ complex"/>
    <property type="evidence" value="ECO:0007669"/>
    <property type="project" value="TreeGrafter"/>
</dbReference>
<feature type="compositionally biased region" description="Basic and acidic residues" evidence="1">
    <location>
        <begin position="704"/>
        <end position="718"/>
    </location>
</feature>
<feature type="region of interest" description="Disordered" evidence="1">
    <location>
        <begin position="476"/>
        <end position="660"/>
    </location>
</feature>
<dbReference type="InterPro" id="IPR046362">
    <property type="entry name" value="Zw10/DSL1_C_sf"/>
</dbReference>
<feature type="compositionally biased region" description="Pro residues" evidence="1">
    <location>
        <begin position="1238"/>
        <end position="1252"/>
    </location>
</feature>
<feature type="region of interest" description="Disordered" evidence="1">
    <location>
        <begin position="1425"/>
        <end position="1463"/>
    </location>
</feature>
<feature type="compositionally biased region" description="Basic and acidic residues" evidence="1">
    <location>
        <begin position="2055"/>
        <end position="2064"/>
    </location>
</feature>
<gene>
    <name evidence="3" type="primary">SPOSA6832_04264</name>
</gene>
<feature type="compositionally biased region" description="Polar residues" evidence="1">
    <location>
        <begin position="938"/>
        <end position="947"/>
    </location>
</feature>
<feature type="region of interest" description="Disordered" evidence="1">
    <location>
        <begin position="2569"/>
        <end position="2633"/>
    </location>
</feature>
<name>A0A0D6ERL7_SPOSA</name>
<dbReference type="GO" id="GO:0005737">
    <property type="term" value="C:cytoplasm"/>
    <property type="evidence" value="ECO:0007669"/>
    <property type="project" value="GOC"/>
</dbReference>
<feature type="compositionally biased region" description="Basic and acidic residues" evidence="1">
    <location>
        <begin position="478"/>
        <end position="507"/>
    </location>
</feature>
<feature type="compositionally biased region" description="Pro residues" evidence="1">
    <location>
        <begin position="980"/>
        <end position="1001"/>
    </location>
</feature>
<dbReference type="PANTHER" id="PTHR12205:SF0">
    <property type="entry name" value="CENTROMERE_KINETOCHORE PROTEIN ZW10 HOMOLOG"/>
    <property type="match status" value="1"/>
</dbReference>
<feature type="region of interest" description="Disordered" evidence="1">
    <location>
        <begin position="1533"/>
        <end position="1561"/>
    </location>
</feature>
<dbReference type="Proteomes" id="UP000243876">
    <property type="component" value="Unassembled WGS sequence"/>
</dbReference>
<feature type="non-terminal residue" evidence="3">
    <location>
        <position position="1"/>
    </location>
</feature>
<feature type="compositionally biased region" description="Low complexity" evidence="1">
    <location>
        <begin position="1052"/>
        <end position="1061"/>
    </location>
</feature>
<feature type="compositionally biased region" description="Acidic residues" evidence="1">
    <location>
        <begin position="1166"/>
        <end position="1182"/>
    </location>
</feature>
<proteinExistence type="predicted"/>
<feature type="compositionally biased region" description="Acidic residues" evidence="1">
    <location>
        <begin position="1214"/>
        <end position="1235"/>
    </location>
</feature>
<evidence type="ECO:0000313" key="4">
    <source>
        <dbReference type="Proteomes" id="UP000243876"/>
    </source>
</evidence>
<sequence length="2979" mass="320278">MSKLDTFLVDLGAPALSTHLAIPPSGAPLKGPAAGVFDRLQHEIDSVNDETLHLLKDRWDDFQGQLRQGGELLRKLGAEEDELRALEREMDGPLESHQSLSTAHAHASHSVTLLSSLLSFHQTVSALSSSITAGHLFPAALDAVKSVTSAIEEGAEEWVEETEVWKAIVQWAGEEESRLESALQGAVEGCFDFSTDKGAATSTLTLRTHITAAPSGPQLSLLDLLKGLEDLASLTGRPERVTALLAGVVKQLLRRFVAPYLEANGAPAKEVDAENEAKRWFEFDYPASNEEGAHAVILRPASESTSLPDPIAALETFLTFFTSHSSLFPTPPSRHTSIVTAHLTPPLQSYLISAHLTPSLPPSTSSLTPYLALLIRATTFEATFLPSLHLFAFLPSSSQHDGHEPDEQRILRSWSASVPSHWARFVSDRALARVRGAVKSWDWGSEGGEEVEVEVREEEEMEGLLRGLELGLEELDEDGKRRERGEQEKERRMELETVPKGAKREMTLEEATAPRPPRRPRTPSPPPPAPSHLAQRPSTPPTPTAPQGSVAKKTRKPKLGAAKIVGDVFLPPRSPSPPLLFQGGDAAPPPSSPSPAPTSIVHPDPKPIIDGIFEPLEAPSHSPPQQVPAPTISPERDEEEAKEDEGFAVKVEEKHQELPREEGVRVLHREIEPEQVEQVLEDVKPLLFVKEESVEFELPTTKEPAAEEKIEREVKPEPVEEALEDTVGYPEEETIISTLLPLSESIVSPPIPPEPLLPPLRATPSVVVKPEPVLPPPQSLPSLQPSTAPPSHGTAVPAPPRTDVPPPPRMVVPAPPRARSGTGPSVPPPPLRTNAVPPPPPRAGAGFAPPPPRGVLSPPQAPQRPMVSPPPRGLMSPPLPHGPQQRVDSPSGPPPRHIISPPPVSRLPAPLKQPFPAPSVSPKPPQPPAFAPPPGTVISPSPQSHLTPTLPAYQPFAAPAQPQPQRSGPILNHIQQRFVSPPPSKMNPYSPFPIPAAPPPQQSSVSGTYIPANDPLLADLFSSSASASAPSAGGQTTRNYFAPDPPGRLQRSNSTSSQTSSIEGAGGYRPSSRGSNPGYAPSPQRAYSPMQQYGGYPSHQQHHQQHHQQPQQGSYGGQGPWGLQDDLEELEERFAAGGGGDGRGYGQQFGGEQPAMRLRGGLLLSDSDDDPDEEEEHEEEEHDVLRLRGGASFDLGEMNDDDGNRSGDDWGFGDGDEAGEGEEDAWGFGDGEVEEGTPSPPSDPSPPRPAPTLPSHRSLPSVSHAPSASISTTSFASPSRPRQPSYAVSPSIASPSPSSLGAAIGVEVTEAGEGEDDAWGFDEELEEDEAEPVAAPAEPSPAPPEPTLPAATNGDAGAEVDEWRLGGVSVEPPSSIAAPLETSHAPPSSPPVEHEIEDEDVDDWGLGAEEPTLPEDVQALVPTGLQEPAPPIAPPVEPAPVSPIPPVQHEDVSDDTDHGGLGAKELTSTLHAQFKALATDELAPEGIEFSMERAKWPAEAAEPFATGEEETELTAPAEVSGLRHFVLKQQLQQQPFPVEPAPESIEPAPKPIEPAPEPVEPATEFLEPIPESAAPTPRLPEPLPHHDVSVLHPKDETTEARLEDFVARQLGDAALLDVEAGEVEDGWGLEADEDEAVESGLVAEEAFKADAKEAEDQEAELPVEEALFEPMPVHVDVAPGASAPPESLEPLAQDTFSREPIEPSEPSPTHSDTVLVDSAAAAMSSPEVIEKSDAWGVDGDEAEEEKGAEVLTGESLAPDSLQEPVEDESIVEHQAERTVLHDESTVQHEAERPILELPAATPHPTERTVTPPLEALPHEEPITEEEGWDLDGRRAEGAETLAAEPPAPESPQEPVEDEPVVEHENQRPVLHDEPTVQDEAERPILDLPAATPHPIERIVTPPLEALPHEEAIAEEEGWDLDEPKAEGAEALAAESLAPELPQAPVEDDSVVAHEAGRPVSYEESTVQHEAERPILDLPAATPHPVERTATPPLEALPHGEPVTEEEGWDFDEPKAEGAEALAAESLAPELPQAPVEDDSVVAHEAGRPVSYEESTVQHEAERPILDLPAATPHPVERTVTPPLEALPHEEPIAEEEGWDLDEPKAEGAEALAAESLAPELPQAPVEDDSVVAHEAGRPVSYEESTVQHEAERPILDLPAATPHPVERTATPPLEALPHEEPIAEEEGWDLDEPKAEGAEALAAESLAPELPQAPVEDDSVVAHEAGRPVSYEESTVQHEAERPILDLPAATPHPVERTATPPLEALPHEEPIAEEEGWDLDEPKAEGAEALAAESLAPELPQAPVEDDSVVAHEAGRPVSYDESTVQHEAERPILDLPAATPHPVERTATPPLEALPHEEPIAEEEGWDLDEPKAEGAEALAAESLAPELPQAPVEDDSVVAHEAGRPVSYEESTVQHEAERPILDLPAATSHPVERTVTPALEALPHGKPVTEEEGWDFDEPKAKGAEALAVESLAPESPQEPVEVEDTSSREPIEPGEPLPTHSDTVLVDLPQQKEEEGSTVQHLDQRPVVEQEDAFEPMAAAQRQPQEHTFSPPRSSLPLEILSRTIPSSTDQAAGSVPPPPPTTAPAIWAETVPAASGHERKESADGWGWDSENAEEEEAVAPGAGAEVSASREMVSGASEAAPVIEKSVVEEKPSAPPARKEKMLVSKRSKEIVKIAEEVLVEALTTFVSLLSLYRATAAVHNSTLLASVPAIGMQFANDADWIGREVERVWKTETEGKDLQVLPEQAKEVELAIQSTRQLGKDTRQKQIAIQRAALMESLDEANGFLRTSDDSRYAACERALQQVTHTLQRLALVWKPVVTPTALYTTLGGLVNEVLLRVLDEIEDQTDISEEESIRLNKLCKMLHELEGLFEGGEQTSVGREVPVWFKFVFLSELLEASMPVAEFRVPLCKADILFLFDHGHLVDFSPQEIVKLIRALFADSPLRNRNIEKVLQGHPAVTPNDEDEDWGAFE</sequence>
<feature type="compositionally biased region" description="Basic and acidic residues" evidence="1">
    <location>
        <begin position="2235"/>
        <end position="2244"/>
    </location>
</feature>
<feature type="compositionally biased region" description="Polar residues" evidence="1">
    <location>
        <begin position="2547"/>
        <end position="2558"/>
    </location>
</feature>
<feature type="domain" description="ZW10 C-terminal helical" evidence="2">
    <location>
        <begin position="2806"/>
        <end position="2958"/>
    </location>
</feature>
<dbReference type="OrthoDB" id="534815at2759"/>
<feature type="region of interest" description="Disordered" evidence="1">
    <location>
        <begin position="1670"/>
        <end position="1881"/>
    </location>
</feature>
<feature type="compositionally biased region" description="Acidic residues" evidence="1">
    <location>
        <begin position="1310"/>
        <end position="1331"/>
    </location>
</feature>
<evidence type="ECO:0000259" key="2">
    <source>
        <dbReference type="Pfam" id="PF22766"/>
    </source>
</evidence>
<dbReference type="Pfam" id="PF22766">
    <property type="entry name" value="ZW10_C2"/>
    <property type="match status" value="1"/>
</dbReference>
<feature type="compositionally biased region" description="Low complexity" evidence="1">
    <location>
        <begin position="1284"/>
        <end position="1303"/>
    </location>
</feature>
<feature type="compositionally biased region" description="Low complexity" evidence="1">
    <location>
        <begin position="2378"/>
        <end position="2394"/>
    </location>
</feature>
<dbReference type="Gene3D" id="1.10.357.150">
    <property type="match status" value="1"/>
</dbReference>
<feature type="compositionally biased region" description="Basic and acidic residues" evidence="1">
    <location>
        <begin position="644"/>
        <end position="660"/>
    </location>
</feature>
<feature type="compositionally biased region" description="Basic and acidic residues" evidence="1">
    <location>
        <begin position="2415"/>
        <end position="2424"/>
    </location>
</feature>
<accession>A0A0D6ERL7</accession>
<feature type="compositionally biased region" description="Pro residues" evidence="1">
    <location>
        <begin position="1338"/>
        <end position="1347"/>
    </location>
</feature>
<feature type="compositionally biased region" description="Basic and acidic residues" evidence="1">
    <location>
        <begin position="2145"/>
        <end position="2154"/>
    </location>
</feature>
<feature type="compositionally biased region" description="Gly residues" evidence="1">
    <location>
        <begin position="1136"/>
        <end position="1149"/>
    </location>
</feature>
<feature type="compositionally biased region" description="Pro residues" evidence="1">
    <location>
        <begin position="1548"/>
        <end position="1559"/>
    </location>
</feature>
<feature type="compositionally biased region" description="Low complexity" evidence="1">
    <location>
        <begin position="2198"/>
        <end position="2214"/>
    </location>
</feature>
<feature type="compositionally biased region" description="Basic and acidic residues" evidence="1">
    <location>
        <begin position="1860"/>
        <end position="1881"/>
    </location>
</feature>
<evidence type="ECO:0000313" key="3">
    <source>
        <dbReference type="EMBL" id="CEQ42441.1"/>
    </source>
</evidence>
<evidence type="ECO:0000256" key="1">
    <source>
        <dbReference type="SAM" id="MobiDB-lite"/>
    </source>
</evidence>
<feature type="region of interest" description="Disordered" evidence="1">
    <location>
        <begin position="1570"/>
        <end position="1589"/>
    </location>
</feature>
<feature type="compositionally biased region" description="Low complexity" evidence="1">
    <location>
        <begin position="2288"/>
        <end position="2304"/>
    </location>
</feature>
<feature type="compositionally biased region" description="Polar residues" evidence="1">
    <location>
        <begin position="1258"/>
        <end position="1282"/>
    </location>
</feature>
<feature type="compositionally biased region" description="Basic and acidic residues" evidence="1">
    <location>
        <begin position="1770"/>
        <end position="1794"/>
    </location>
</feature>
<feature type="compositionally biased region" description="Pro residues" evidence="1">
    <location>
        <begin position="1428"/>
        <end position="1446"/>
    </location>
</feature>
<organism evidence="3 4">
    <name type="scientific">Sporidiobolus salmonicolor</name>
    <name type="common">Yeast-like fungus</name>
    <name type="synonym">Sporobolomyces salmonicolor</name>
    <dbReference type="NCBI Taxonomy" id="5005"/>
    <lineage>
        <taxon>Eukaryota</taxon>
        <taxon>Fungi</taxon>
        <taxon>Dikarya</taxon>
        <taxon>Basidiomycota</taxon>
        <taxon>Pucciniomycotina</taxon>
        <taxon>Microbotryomycetes</taxon>
        <taxon>Sporidiobolales</taxon>
        <taxon>Sporidiobolaceae</taxon>
        <taxon>Sporobolomyces</taxon>
    </lineage>
</organism>
<feature type="compositionally biased region" description="Pro residues" evidence="1">
    <location>
        <begin position="891"/>
        <end position="935"/>
    </location>
</feature>
<dbReference type="EMBL" id="CENE01000026">
    <property type="protein sequence ID" value="CEQ42441.1"/>
    <property type="molecule type" value="Genomic_DNA"/>
</dbReference>